<accession>A0A919CUT5</accession>
<keyword evidence="3" id="KW-1185">Reference proteome</keyword>
<comment type="caution">
    <text evidence="2">The sequence shown here is derived from an EMBL/GenBank/DDBJ whole genome shotgun (WGS) entry which is preliminary data.</text>
</comment>
<organism evidence="2 3">
    <name type="scientific">Streptomyces naganishii JCM 4654</name>
    <dbReference type="NCBI Taxonomy" id="1306179"/>
    <lineage>
        <taxon>Bacteria</taxon>
        <taxon>Bacillati</taxon>
        <taxon>Actinomycetota</taxon>
        <taxon>Actinomycetes</taxon>
        <taxon>Kitasatosporales</taxon>
        <taxon>Streptomycetaceae</taxon>
        <taxon>Streptomyces</taxon>
    </lineage>
</organism>
<protein>
    <submittedName>
        <fullName evidence="2">Uncharacterized protein</fullName>
    </submittedName>
</protein>
<proteinExistence type="predicted"/>
<feature type="region of interest" description="Disordered" evidence="1">
    <location>
        <begin position="52"/>
        <end position="82"/>
    </location>
</feature>
<reference evidence="2" key="2">
    <citation type="submission" date="2020-09" db="EMBL/GenBank/DDBJ databases">
        <authorList>
            <person name="Sun Q."/>
            <person name="Ohkuma M."/>
        </authorList>
    </citation>
    <scope>NUCLEOTIDE SEQUENCE</scope>
    <source>
        <strain evidence="2">JCM 4654</strain>
    </source>
</reference>
<feature type="region of interest" description="Disordered" evidence="1">
    <location>
        <begin position="1"/>
        <end position="25"/>
    </location>
</feature>
<feature type="region of interest" description="Disordered" evidence="1">
    <location>
        <begin position="95"/>
        <end position="133"/>
    </location>
</feature>
<evidence type="ECO:0000256" key="1">
    <source>
        <dbReference type="SAM" id="MobiDB-lite"/>
    </source>
</evidence>
<gene>
    <name evidence="2" type="ORF">GCM10010508_07500</name>
</gene>
<sequence>MVGDCCSGTEAQGRSAGSEERGWAGSAVEWPGALGAGGTSRCAEAVSAVAKGHSRSARGQPVRGNTGRACTPLAGSGPALTPDLIRLSPLGGRSCAKLPSREGTGDSCYRSPVPRVPHQSPREDELEVNLRTM</sequence>
<dbReference type="EMBL" id="BMVF01000002">
    <property type="protein sequence ID" value="GHD85098.1"/>
    <property type="molecule type" value="Genomic_DNA"/>
</dbReference>
<reference evidence="2" key="1">
    <citation type="journal article" date="2014" name="Int. J. Syst. Evol. Microbiol.">
        <title>Complete genome sequence of Corynebacterium casei LMG S-19264T (=DSM 44701T), isolated from a smear-ripened cheese.</title>
        <authorList>
            <consortium name="US DOE Joint Genome Institute (JGI-PGF)"/>
            <person name="Walter F."/>
            <person name="Albersmeier A."/>
            <person name="Kalinowski J."/>
            <person name="Ruckert C."/>
        </authorList>
    </citation>
    <scope>NUCLEOTIDE SEQUENCE</scope>
    <source>
        <strain evidence="2">JCM 4654</strain>
    </source>
</reference>
<evidence type="ECO:0000313" key="3">
    <source>
        <dbReference type="Proteomes" id="UP000608955"/>
    </source>
</evidence>
<dbReference type="AlphaFoldDB" id="A0A919CUT5"/>
<dbReference type="Proteomes" id="UP000608955">
    <property type="component" value="Unassembled WGS sequence"/>
</dbReference>
<evidence type="ECO:0000313" key="2">
    <source>
        <dbReference type="EMBL" id="GHD85098.1"/>
    </source>
</evidence>
<name>A0A919CUT5_9ACTN</name>